<protein>
    <submittedName>
        <fullName evidence="1">Uncharacterized protein</fullName>
    </submittedName>
</protein>
<dbReference type="AlphaFoldDB" id="A0A0A9C5I4"/>
<name>A0A0A9C5I4_ARUDO</name>
<accession>A0A0A9C5I4</accession>
<dbReference type="EMBL" id="GBRH01229260">
    <property type="protein sequence ID" value="JAD68635.1"/>
    <property type="molecule type" value="Transcribed_RNA"/>
</dbReference>
<organism evidence="1">
    <name type="scientific">Arundo donax</name>
    <name type="common">Giant reed</name>
    <name type="synonym">Donax arundinaceus</name>
    <dbReference type="NCBI Taxonomy" id="35708"/>
    <lineage>
        <taxon>Eukaryota</taxon>
        <taxon>Viridiplantae</taxon>
        <taxon>Streptophyta</taxon>
        <taxon>Embryophyta</taxon>
        <taxon>Tracheophyta</taxon>
        <taxon>Spermatophyta</taxon>
        <taxon>Magnoliopsida</taxon>
        <taxon>Liliopsida</taxon>
        <taxon>Poales</taxon>
        <taxon>Poaceae</taxon>
        <taxon>PACMAD clade</taxon>
        <taxon>Arundinoideae</taxon>
        <taxon>Arundineae</taxon>
        <taxon>Arundo</taxon>
    </lineage>
</organism>
<proteinExistence type="predicted"/>
<reference evidence="1" key="2">
    <citation type="journal article" date="2015" name="Data Brief">
        <title>Shoot transcriptome of the giant reed, Arundo donax.</title>
        <authorList>
            <person name="Barrero R.A."/>
            <person name="Guerrero F.D."/>
            <person name="Moolhuijzen P."/>
            <person name="Goolsby J.A."/>
            <person name="Tidwell J."/>
            <person name="Bellgard S.E."/>
            <person name="Bellgard M.I."/>
        </authorList>
    </citation>
    <scope>NUCLEOTIDE SEQUENCE</scope>
    <source>
        <tissue evidence="1">Shoot tissue taken approximately 20 cm above the soil surface</tissue>
    </source>
</reference>
<reference evidence="1" key="1">
    <citation type="submission" date="2014-09" db="EMBL/GenBank/DDBJ databases">
        <authorList>
            <person name="Magalhaes I.L.F."/>
            <person name="Oliveira U."/>
            <person name="Santos F.R."/>
            <person name="Vidigal T.H.D.A."/>
            <person name="Brescovit A.D."/>
            <person name="Santos A.J."/>
        </authorList>
    </citation>
    <scope>NUCLEOTIDE SEQUENCE</scope>
    <source>
        <tissue evidence="1">Shoot tissue taken approximately 20 cm above the soil surface</tissue>
    </source>
</reference>
<evidence type="ECO:0000313" key="1">
    <source>
        <dbReference type="EMBL" id="JAD68635.1"/>
    </source>
</evidence>
<sequence length="76" mass="8885">MFIGILALHRKSETDRGHELELSLAYSDTSSVTIICFISSLTKKSWFTNALHRLPCRYSDRKCNFIKLYLREKFSP</sequence>